<proteinExistence type="predicted"/>
<protein>
    <submittedName>
        <fullName evidence="2">Uncharacterized protein</fullName>
    </submittedName>
</protein>
<evidence type="ECO:0000313" key="3">
    <source>
        <dbReference type="Proteomes" id="UP000663870"/>
    </source>
</evidence>
<organism evidence="2 3">
    <name type="scientific">Rotaria sordida</name>
    <dbReference type="NCBI Taxonomy" id="392033"/>
    <lineage>
        <taxon>Eukaryota</taxon>
        <taxon>Metazoa</taxon>
        <taxon>Spiralia</taxon>
        <taxon>Gnathifera</taxon>
        <taxon>Rotifera</taxon>
        <taxon>Eurotatoria</taxon>
        <taxon>Bdelloidea</taxon>
        <taxon>Philodinida</taxon>
        <taxon>Philodinidae</taxon>
        <taxon>Rotaria</taxon>
    </lineage>
</organism>
<dbReference type="InterPro" id="IPR011042">
    <property type="entry name" value="6-blade_b-propeller_TolB-like"/>
</dbReference>
<dbReference type="Proteomes" id="UP000663870">
    <property type="component" value="Unassembled WGS sequence"/>
</dbReference>
<comment type="caution">
    <text evidence="2">The sequence shown here is derived from an EMBL/GenBank/DDBJ whole genome shotgun (WGS) entry which is preliminary data.</text>
</comment>
<evidence type="ECO:0000313" key="2">
    <source>
        <dbReference type="EMBL" id="CAF1461442.1"/>
    </source>
</evidence>
<keyword evidence="3" id="KW-1185">Reference proteome</keyword>
<dbReference type="AlphaFoldDB" id="A0A815QCD6"/>
<reference evidence="2" key="1">
    <citation type="submission" date="2021-02" db="EMBL/GenBank/DDBJ databases">
        <authorList>
            <person name="Nowell W R."/>
        </authorList>
    </citation>
    <scope>NUCLEOTIDE SEQUENCE</scope>
</reference>
<evidence type="ECO:0000313" key="1">
    <source>
        <dbReference type="EMBL" id="CAF1193203.1"/>
    </source>
</evidence>
<name>A0A815QCD6_9BILA</name>
<gene>
    <name evidence="2" type="ORF">JXQ802_LOCUS38191</name>
    <name evidence="1" type="ORF">PYM288_LOCUS24457</name>
</gene>
<dbReference type="EMBL" id="CAJNOH010001233">
    <property type="protein sequence ID" value="CAF1193203.1"/>
    <property type="molecule type" value="Genomic_DNA"/>
</dbReference>
<sequence>MITSELCPQRIPNIPADARWTQNAITVAGGHREGNASNQLYWPQDLSVDDDQTMVIADMQNNRIIQWKNRNNNRVQRFSIQYAYEDD</sequence>
<dbReference type="EMBL" id="CAJNOL010002097">
    <property type="protein sequence ID" value="CAF1461442.1"/>
    <property type="molecule type" value="Genomic_DNA"/>
</dbReference>
<accession>A0A815QCD6</accession>
<dbReference type="SUPFAM" id="SSF101898">
    <property type="entry name" value="NHL repeat"/>
    <property type="match status" value="1"/>
</dbReference>
<dbReference type="Gene3D" id="2.120.10.30">
    <property type="entry name" value="TolB, C-terminal domain"/>
    <property type="match status" value="1"/>
</dbReference>
<dbReference type="Proteomes" id="UP000663854">
    <property type="component" value="Unassembled WGS sequence"/>
</dbReference>